<protein>
    <submittedName>
        <fullName evidence="2">Uncharacterized protein</fullName>
    </submittedName>
</protein>
<evidence type="ECO:0000313" key="3">
    <source>
        <dbReference type="Proteomes" id="UP000245839"/>
    </source>
</evidence>
<organism evidence="2 4">
    <name type="scientific">Jannaschia seohaensis</name>
    <dbReference type="NCBI Taxonomy" id="475081"/>
    <lineage>
        <taxon>Bacteria</taxon>
        <taxon>Pseudomonadati</taxon>
        <taxon>Pseudomonadota</taxon>
        <taxon>Alphaproteobacteria</taxon>
        <taxon>Rhodobacterales</taxon>
        <taxon>Roseobacteraceae</taxon>
        <taxon>Jannaschia</taxon>
    </lineage>
</organism>
<reference evidence="1 3" key="2">
    <citation type="submission" date="2018-03" db="EMBL/GenBank/DDBJ databases">
        <title>Genomic Encyclopedia of Archaeal and Bacterial Type Strains, Phase II (KMG-II): from individual species to whole genera.</title>
        <authorList>
            <person name="Goeker M."/>
        </authorList>
    </citation>
    <scope>NUCLEOTIDE SEQUENCE [LARGE SCALE GENOMIC DNA]</scope>
    <source>
        <strain evidence="1 3">DSM 25227</strain>
    </source>
</reference>
<keyword evidence="3" id="KW-1185">Reference proteome</keyword>
<gene>
    <name evidence="1" type="ORF">BCF38_103401</name>
    <name evidence="2" type="ORF">SAMN05421539_103401</name>
</gene>
<dbReference type="EMBL" id="QGDJ01000003">
    <property type="protein sequence ID" value="PWJ20582.1"/>
    <property type="molecule type" value="Genomic_DNA"/>
</dbReference>
<evidence type="ECO:0000313" key="1">
    <source>
        <dbReference type="EMBL" id="PWJ20582.1"/>
    </source>
</evidence>
<dbReference type="Proteomes" id="UP000251571">
    <property type="component" value="Unassembled WGS sequence"/>
</dbReference>
<dbReference type="Proteomes" id="UP000245839">
    <property type="component" value="Unassembled WGS sequence"/>
</dbReference>
<dbReference type="EMBL" id="UETC01000003">
    <property type="protein sequence ID" value="SSA44678.1"/>
    <property type="molecule type" value="Genomic_DNA"/>
</dbReference>
<proteinExistence type="predicted"/>
<accession>A0A2Y9AMV2</accession>
<reference evidence="2 4" key="1">
    <citation type="submission" date="2016-10" db="EMBL/GenBank/DDBJ databases">
        <authorList>
            <person name="Cai Z."/>
        </authorList>
    </citation>
    <scope>NUCLEOTIDE SEQUENCE [LARGE SCALE GENOMIC DNA]</scope>
    <source>
        <strain evidence="2 4">DSM 25227</strain>
    </source>
</reference>
<dbReference type="AlphaFoldDB" id="A0A2Y9AMV2"/>
<evidence type="ECO:0000313" key="4">
    <source>
        <dbReference type="Proteomes" id="UP000251571"/>
    </source>
</evidence>
<name>A0A2Y9AMV2_9RHOB</name>
<sequence length="87" mass="9384">MRVSQPVGHAARKGGARPFATVTCTFPPGAEVFRFQRIDDPLRDFVGGGDMHAERTPLDLVGIDAWVEVQLVDDVLSQLLAAGRALP</sequence>
<evidence type="ECO:0000313" key="2">
    <source>
        <dbReference type="EMBL" id="SSA44678.1"/>
    </source>
</evidence>